<dbReference type="OrthoDB" id="2395154at2759"/>
<gene>
    <name evidence="2" type="ORF">EMPS_10192</name>
</gene>
<dbReference type="SUPFAM" id="SSF81383">
    <property type="entry name" value="F-box domain"/>
    <property type="match status" value="1"/>
</dbReference>
<dbReference type="Gene3D" id="3.80.10.10">
    <property type="entry name" value="Ribonuclease Inhibitor"/>
    <property type="match status" value="1"/>
</dbReference>
<name>A0A9P3HJU0_9FUNG</name>
<evidence type="ECO:0000313" key="2">
    <source>
        <dbReference type="EMBL" id="GJJ77833.1"/>
    </source>
</evidence>
<feature type="region of interest" description="Disordered" evidence="1">
    <location>
        <begin position="111"/>
        <end position="134"/>
    </location>
</feature>
<sequence>MQSKHPTAPLELPEILYVLVQFLDRPALLQASRVSRSWSKIFSPMLFREIRYQDWKHPGFIDLLRKNLDQVVCLEWRFSRRDAKLRYREVMKQQQQLYPWSQNLQVGGDPRFDTLSRSPSPEPQSSSSSSTTAFETPHLNRICFEHFAMMLSPGATPRLRLLAVQGEMELRRFLISVLPKIPTLTCLRIEDSFSWQKIGIGEILNACQSLESLDCDGSVALQFDDAFLQTDPAPLGACISGDDGQGHGEDEQGKGLFQDPKTATLLSTTSLVGVPLSSRTQNLQILRLHKTSLTDQDLLQLVRQCPELQELFLHQEGSGGTLGGGQPLANADATHQWNWSETFVTEMARACPKLVKIHLSPGCFQSLPENIILRVLAAFPKLRSLGVPFSQFGDETMQEILRTRIHVMYRQEQPQQQQQQPQQFLVMEQSRTLAPERTLMPAPSQPNFSPLTSLDLMDLKGRRLSSSVLQTFFENCPELLHFKGNENLLRIQDMILPESKMYLDQTDSAPSISSMAFQLRPWACLRLETLVIGFGRCRNPVQTYGATESRACCSIRENEDEVVFRQLGRLTKLRRLEILKDAPNWSALTFKGSPAFSLSALKVLQTFRISAGAIPSSFAMAGSMSDPTDRREEEKRQQRDLALWIASAWPCLQTLLVPGSRHQQRNKEWSRLFQELDRSNIRVVPSEES</sequence>
<evidence type="ECO:0000256" key="1">
    <source>
        <dbReference type="SAM" id="MobiDB-lite"/>
    </source>
</evidence>
<dbReference type="InterPro" id="IPR032675">
    <property type="entry name" value="LRR_dom_sf"/>
</dbReference>
<keyword evidence="3" id="KW-1185">Reference proteome</keyword>
<comment type="caution">
    <text evidence="2">The sequence shown here is derived from an EMBL/GenBank/DDBJ whole genome shotgun (WGS) entry which is preliminary data.</text>
</comment>
<accession>A0A9P3HJU0</accession>
<dbReference type="GO" id="GO:0019005">
    <property type="term" value="C:SCF ubiquitin ligase complex"/>
    <property type="evidence" value="ECO:0007669"/>
    <property type="project" value="TreeGrafter"/>
</dbReference>
<reference evidence="2" key="1">
    <citation type="submission" date="2021-11" db="EMBL/GenBank/DDBJ databases">
        <authorList>
            <person name="Herlambang A."/>
            <person name="Guo Y."/>
            <person name="Takashima Y."/>
            <person name="Nishizawa T."/>
        </authorList>
    </citation>
    <scope>NUCLEOTIDE SEQUENCE</scope>
    <source>
        <strain evidence="2">E1425</strain>
    </source>
</reference>
<organism evidence="2 3">
    <name type="scientific">Entomortierella parvispora</name>
    <dbReference type="NCBI Taxonomy" id="205924"/>
    <lineage>
        <taxon>Eukaryota</taxon>
        <taxon>Fungi</taxon>
        <taxon>Fungi incertae sedis</taxon>
        <taxon>Mucoromycota</taxon>
        <taxon>Mortierellomycotina</taxon>
        <taxon>Mortierellomycetes</taxon>
        <taxon>Mortierellales</taxon>
        <taxon>Mortierellaceae</taxon>
        <taxon>Entomortierella</taxon>
    </lineage>
</organism>
<reference evidence="2" key="2">
    <citation type="journal article" date="2022" name="Microbiol. Resour. Announc.">
        <title>Whole-Genome Sequence of Entomortierella parvispora E1425, a Mucoromycotan Fungus Associated with Burkholderiaceae-Related Endosymbiotic Bacteria.</title>
        <authorList>
            <person name="Herlambang A."/>
            <person name="Guo Y."/>
            <person name="Takashima Y."/>
            <person name="Narisawa K."/>
            <person name="Ohta H."/>
            <person name="Nishizawa T."/>
        </authorList>
    </citation>
    <scope>NUCLEOTIDE SEQUENCE</scope>
    <source>
        <strain evidence="2">E1425</strain>
    </source>
</reference>
<dbReference type="SUPFAM" id="SSF52047">
    <property type="entry name" value="RNI-like"/>
    <property type="match status" value="1"/>
</dbReference>
<dbReference type="InterPro" id="IPR036047">
    <property type="entry name" value="F-box-like_dom_sf"/>
</dbReference>
<protein>
    <recommendedName>
        <fullName evidence="4">F-box domain-containing protein</fullName>
    </recommendedName>
</protein>
<evidence type="ECO:0008006" key="4">
    <source>
        <dbReference type="Google" id="ProtNLM"/>
    </source>
</evidence>
<dbReference type="GO" id="GO:0031146">
    <property type="term" value="P:SCF-dependent proteasomal ubiquitin-dependent protein catabolic process"/>
    <property type="evidence" value="ECO:0007669"/>
    <property type="project" value="TreeGrafter"/>
</dbReference>
<evidence type="ECO:0000313" key="3">
    <source>
        <dbReference type="Proteomes" id="UP000827284"/>
    </source>
</evidence>
<dbReference type="PANTHER" id="PTHR16134:SF148">
    <property type="entry name" value="S-PHASE KINASE-ASSOCIATED PROTEIN 2, ISOFORM A"/>
    <property type="match status" value="1"/>
</dbReference>
<dbReference type="EMBL" id="BQFW01000014">
    <property type="protein sequence ID" value="GJJ77833.1"/>
    <property type="molecule type" value="Genomic_DNA"/>
</dbReference>
<proteinExistence type="predicted"/>
<dbReference type="AlphaFoldDB" id="A0A9P3HJU0"/>
<feature type="compositionally biased region" description="Low complexity" evidence="1">
    <location>
        <begin position="116"/>
        <end position="130"/>
    </location>
</feature>
<dbReference type="Proteomes" id="UP000827284">
    <property type="component" value="Unassembled WGS sequence"/>
</dbReference>
<dbReference type="PANTHER" id="PTHR16134">
    <property type="entry name" value="F-BOX/TPR REPEAT PROTEIN POF3"/>
    <property type="match status" value="1"/>
</dbReference>